<dbReference type="InterPro" id="IPR004000">
    <property type="entry name" value="Actin"/>
</dbReference>
<dbReference type="KEGG" id="spu:579378"/>
<dbReference type="Gene3D" id="3.90.640.10">
    <property type="entry name" value="Actin, Chain A, domain 4"/>
    <property type="match status" value="1"/>
</dbReference>
<reference evidence="4" key="2">
    <citation type="submission" date="2021-01" db="UniProtKB">
        <authorList>
            <consortium name="EnsemblMetazoa"/>
        </authorList>
    </citation>
    <scope>IDENTIFICATION</scope>
</reference>
<feature type="compositionally biased region" description="Low complexity" evidence="3">
    <location>
        <begin position="403"/>
        <end position="415"/>
    </location>
</feature>
<dbReference type="FunFam" id="3.30.420.40:FF:000050">
    <property type="entry name" value="Actin, alpha skeletal muscle"/>
    <property type="match status" value="1"/>
</dbReference>
<feature type="compositionally biased region" description="Basic and acidic residues" evidence="3">
    <location>
        <begin position="979"/>
        <end position="988"/>
    </location>
</feature>
<evidence type="ECO:0000256" key="3">
    <source>
        <dbReference type="SAM" id="MobiDB-lite"/>
    </source>
</evidence>
<feature type="region of interest" description="Disordered" evidence="3">
    <location>
        <begin position="783"/>
        <end position="803"/>
    </location>
</feature>
<feature type="compositionally biased region" description="Low complexity" evidence="3">
    <location>
        <begin position="257"/>
        <end position="276"/>
    </location>
</feature>
<evidence type="ECO:0008006" key="6">
    <source>
        <dbReference type="Google" id="ProtNLM"/>
    </source>
</evidence>
<protein>
    <recommendedName>
        <fullName evidence="6">Actin</fullName>
    </recommendedName>
</protein>
<feature type="compositionally biased region" description="Polar residues" evidence="3">
    <location>
        <begin position="340"/>
        <end position="349"/>
    </location>
</feature>
<keyword evidence="5" id="KW-1185">Reference proteome</keyword>
<dbReference type="Pfam" id="PF00022">
    <property type="entry name" value="Actin"/>
    <property type="match status" value="1"/>
</dbReference>
<feature type="region of interest" description="Disordered" evidence="3">
    <location>
        <begin position="74"/>
        <end position="173"/>
    </location>
</feature>
<organism evidence="4 5">
    <name type="scientific">Strongylocentrotus purpuratus</name>
    <name type="common">Purple sea urchin</name>
    <dbReference type="NCBI Taxonomy" id="7668"/>
    <lineage>
        <taxon>Eukaryota</taxon>
        <taxon>Metazoa</taxon>
        <taxon>Echinodermata</taxon>
        <taxon>Eleutherozoa</taxon>
        <taxon>Echinozoa</taxon>
        <taxon>Echinoidea</taxon>
        <taxon>Euechinoidea</taxon>
        <taxon>Echinacea</taxon>
        <taxon>Camarodonta</taxon>
        <taxon>Echinidea</taxon>
        <taxon>Strongylocentrotidae</taxon>
        <taxon>Strongylocentrotus</taxon>
    </lineage>
</organism>
<feature type="compositionally biased region" description="Basic and acidic residues" evidence="3">
    <location>
        <begin position="239"/>
        <end position="256"/>
    </location>
</feature>
<reference evidence="5" key="1">
    <citation type="submission" date="2015-02" db="EMBL/GenBank/DDBJ databases">
        <title>Genome sequencing for Strongylocentrotus purpuratus.</title>
        <authorList>
            <person name="Murali S."/>
            <person name="Liu Y."/>
            <person name="Vee V."/>
            <person name="English A."/>
            <person name="Wang M."/>
            <person name="Skinner E."/>
            <person name="Han Y."/>
            <person name="Muzny D.M."/>
            <person name="Worley K.C."/>
            <person name="Gibbs R.A."/>
        </authorList>
    </citation>
    <scope>NUCLEOTIDE SEQUENCE</scope>
</reference>
<feature type="compositionally biased region" description="Basic and acidic residues" evidence="3">
    <location>
        <begin position="74"/>
        <end position="88"/>
    </location>
</feature>
<feature type="region of interest" description="Disordered" evidence="3">
    <location>
        <begin position="1106"/>
        <end position="1129"/>
    </location>
</feature>
<dbReference type="OrthoDB" id="9925380at2759"/>
<dbReference type="SUPFAM" id="SSF53067">
    <property type="entry name" value="Actin-like ATPase domain"/>
    <property type="match status" value="2"/>
</dbReference>
<dbReference type="GO" id="GO:0005869">
    <property type="term" value="C:dynactin complex"/>
    <property type="evidence" value="ECO:0000318"/>
    <property type="project" value="GO_Central"/>
</dbReference>
<evidence type="ECO:0000313" key="4">
    <source>
        <dbReference type="EnsemblMetazoa" id="XP_030855304"/>
    </source>
</evidence>
<feature type="compositionally biased region" description="Polar residues" evidence="3">
    <location>
        <begin position="358"/>
        <end position="367"/>
    </location>
</feature>
<feature type="region of interest" description="Disordered" evidence="3">
    <location>
        <begin position="229"/>
        <end position="276"/>
    </location>
</feature>
<feature type="compositionally biased region" description="Polar residues" evidence="3">
    <location>
        <begin position="785"/>
        <end position="803"/>
    </location>
</feature>
<dbReference type="SMART" id="SM00268">
    <property type="entry name" value="ACTIN"/>
    <property type="match status" value="1"/>
</dbReference>
<dbReference type="Gene3D" id="3.30.420.40">
    <property type="match status" value="2"/>
</dbReference>
<evidence type="ECO:0000256" key="2">
    <source>
        <dbReference type="RuleBase" id="RU000487"/>
    </source>
</evidence>
<dbReference type="InParanoid" id="A0A7M7T5H5"/>
<name>A0A7M7T5H5_STRPU</name>
<dbReference type="PRINTS" id="PR00190">
    <property type="entry name" value="ACTIN"/>
</dbReference>
<dbReference type="PANTHER" id="PTHR11937">
    <property type="entry name" value="ACTIN"/>
    <property type="match status" value="1"/>
</dbReference>
<dbReference type="InterPro" id="IPR043129">
    <property type="entry name" value="ATPase_NBD"/>
</dbReference>
<feature type="compositionally biased region" description="Polar residues" evidence="3">
    <location>
        <begin position="115"/>
        <end position="124"/>
    </location>
</feature>
<feature type="region of interest" description="Disordered" evidence="3">
    <location>
        <begin position="596"/>
        <end position="730"/>
    </location>
</feature>
<sequence>MASVLLYPMAYGLELFLASALSTQIAVSLAAVLVSTAAVIYCQRTVALWWSLTSTTTHTRTNIIRPHAVVDVTEVRYEPETDPPRDRGGGQSAPSPDLPIEETEKETIKEDLISAATTPISTVAATRRKLSDDSEGSTEGSLNGEEGSETRRRKSSSGSSKEGQPEQSWLNKQPAYMHRSHWVAKPAQPRNNPLLYKPSLLRRASADNNGQHTHHRVVDFATTTEITRKRVEEDDIQDGGERGREKPRKPTLDRRSSFPSSLPSSSATSLLQSPKMQASSSLVTTLLTSSSTSSPTSTPSCSVATRQSSSSSDDHGSDSAEGIVKPALSRGETETVGSPALQTTTSQVSPAEKKRSFGSRSLSSPLPSITVMAPATIQEESESTESTVKIPTSKNSGRVVPKLSLTTPLSPTTPTDIDVRILQSKEADIYEEGGKKQSPKPTKKRIALPIICVESESDKSDSDAQANTTGEGSPPAKKSHDLFVQFSVRPTFERPPRTRRVSSDSASSGPVRPLGIVRKDSLGIPSIVKGEIAYPGVQRKMPTRRQSEPLTITVQPPVICETKQEKDQTISQEVIRPIPQRADSLGVPQVFTGEASFPMKQPQTGPPGNMPPATINPKKPPGARRKESLEVPTIATDKVSFPQISKTVMGPPLERPIKRHRPLSLDIPSLSATTPEENPEDRPPFSAPAAKRKHTSILKRGNSLEKPGPKKSVTFSPTVSPQDMPPEFNFDREYDGAIYTVPKRPKMIRHYSIDSSDMSLRQERYRAAGRQTAQSREAGILFSDDQPNISGVNRTSSDFSSLSQIDMNMPPMSISEGSKDVDMETHTSDMEESDDVFEDSKALEISNAKARFLAAGGARAVMSVLCTQDSSDSNGHGPKYSSVDLLEAEAKNVAPLSDDSADSASETTATIETPFKKLETTIKIVPETESTRTITTLSSPDKDKPEIGPKRFILSENLDIRASLLFVETVRSSVESDLSEGRHSHSSEESENSASEDSVHLPVIDSNSAKSRFFHSCQETDVAPRHQRYHGDDIWNTPTIPELPEPLANSWFGFLELDPSRPSLANLDVEIIESTDNDLSAPLRCDDDTGDEVEDDCGRREYRVSVMSTASDHDGRSGSGGEEEGGKAMDGRLEERDDGVKDAYPDSAPVVAVGVPLTEAGAPAEEPRSVESSKNDALRHQWPLAVSPASSPGQSRHRRHFNTPIILDNGSSMLRAGLADGVAPSVTMPTVVGRLKKDIESYRNRKDVYVGNELTKKYGLVCVNYPLRGGVVDNWAELEHIWDHVVSHELNVKWEDHPILLTELASAPKRQRERILEVLFETYKTPACFVVNQGALALHANGETSGLVLSSGSGVTEVVPVYQGCTITNAVTTLPTAGRGVTRRLQRILMDERAFSVSTPFDHRILQDLKENMAYVCKDYDSEMSHADLTTPIKYSLPDGSSVSLRKKDLFHCSETMFRPDIVGLPQEGLVQVLTDCLEKCDPAFLESLDPTLLLAGGNTKLRGFPERLQHEMDKGGFERTVIAHDNRDITTWIGGAILASHSSFGERWITSEDFDEFGTSLVHKQAI</sequence>
<evidence type="ECO:0000256" key="1">
    <source>
        <dbReference type="ARBA" id="ARBA00006752"/>
    </source>
</evidence>
<dbReference type="OMA" id="MHRSHWV"/>
<dbReference type="RefSeq" id="XP_030855304.1">
    <property type="nucleotide sequence ID" value="XM_030999444.1"/>
</dbReference>
<dbReference type="GeneID" id="579378"/>
<feature type="region of interest" description="Disordered" evidence="3">
    <location>
        <begin position="975"/>
        <end position="1000"/>
    </location>
</feature>
<evidence type="ECO:0000313" key="5">
    <source>
        <dbReference type="Proteomes" id="UP000007110"/>
    </source>
</evidence>
<feature type="region of interest" description="Disordered" evidence="3">
    <location>
        <begin position="288"/>
        <end position="415"/>
    </location>
</feature>
<feature type="compositionally biased region" description="Low complexity" evidence="3">
    <location>
        <begin position="288"/>
        <end position="311"/>
    </location>
</feature>
<dbReference type="EnsemblMetazoa" id="XM_030999444">
    <property type="protein sequence ID" value="XP_030855304"/>
    <property type="gene ID" value="LOC579378"/>
</dbReference>
<accession>A0A7M7T5H5</accession>
<proteinExistence type="inferred from homology"/>
<comment type="similarity">
    <text evidence="1 2">Belongs to the actin family.</text>
</comment>
<dbReference type="Proteomes" id="UP000007110">
    <property type="component" value="Unassembled WGS sequence"/>
</dbReference>
<feature type="region of interest" description="Disordered" evidence="3">
    <location>
        <begin position="454"/>
        <end position="514"/>
    </location>
</feature>